<protein>
    <submittedName>
        <fullName evidence="3">Outer membrane biogenesis protein BamB</fullName>
    </submittedName>
</protein>
<dbReference type="OrthoDB" id="229752at2"/>
<dbReference type="SMART" id="SM00564">
    <property type="entry name" value="PQQ"/>
    <property type="match status" value="3"/>
</dbReference>
<keyword evidence="4" id="KW-1185">Reference proteome</keyword>
<gene>
    <name evidence="3" type="ORF">HG66A1_64740</name>
</gene>
<dbReference type="PANTHER" id="PTHR34512">
    <property type="entry name" value="CELL SURFACE PROTEIN"/>
    <property type="match status" value="1"/>
</dbReference>
<organism evidence="3 4">
    <name type="scientific">Gimesia chilikensis</name>
    <dbReference type="NCBI Taxonomy" id="2605989"/>
    <lineage>
        <taxon>Bacteria</taxon>
        <taxon>Pseudomonadati</taxon>
        <taxon>Planctomycetota</taxon>
        <taxon>Planctomycetia</taxon>
        <taxon>Planctomycetales</taxon>
        <taxon>Planctomycetaceae</taxon>
        <taxon>Gimesia</taxon>
    </lineage>
</organism>
<dbReference type="Pfam" id="PF13360">
    <property type="entry name" value="PQQ_2"/>
    <property type="match status" value="1"/>
</dbReference>
<evidence type="ECO:0000313" key="4">
    <source>
        <dbReference type="Proteomes" id="UP000320421"/>
    </source>
</evidence>
<dbReference type="InterPro" id="IPR018391">
    <property type="entry name" value="PQQ_b-propeller_rpt"/>
</dbReference>
<dbReference type="Gene3D" id="2.130.10.10">
    <property type="entry name" value="YVTN repeat-like/Quinoprotein amine dehydrogenase"/>
    <property type="match status" value="1"/>
</dbReference>
<dbReference type="PANTHER" id="PTHR34512:SF30">
    <property type="entry name" value="OUTER MEMBRANE PROTEIN ASSEMBLY FACTOR BAMB"/>
    <property type="match status" value="1"/>
</dbReference>
<evidence type="ECO:0000259" key="2">
    <source>
        <dbReference type="Pfam" id="PF13360"/>
    </source>
</evidence>
<name>A0A517PZ27_9PLAN</name>
<feature type="chain" id="PRO_5022238986" evidence="1">
    <location>
        <begin position="28"/>
        <end position="443"/>
    </location>
</feature>
<dbReference type="SUPFAM" id="SSF50998">
    <property type="entry name" value="Quinoprotein alcohol dehydrogenase-like"/>
    <property type="match status" value="1"/>
</dbReference>
<dbReference type="InterPro" id="IPR015943">
    <property type="entry name" value="WD40/YVTN_repeat-like_dom_sf"/>
</dbReference>
<proteinExistence type="predicted"/>
<dbReference type="InterPro" id="IPR002372">
    <property type="entry name" value="PQQ_rpt_dom"/>
</dbReference>
<sequence length="443" mass="48424" precursor="true">MLRLKRPLWTATLLTTTLLLISASTRAADWPQWQGPNRDSISAETGLRSTFPEDFKPVWSFKDCGIGYSAPAVVDNIAYMLGADKQENGDYTEFVLALDPSGKQLWKQEVAHYKEGIMLTKWGHGPRSTPSIADGRLFGLGANGDLFALDQKTGKLLWKANLRETYGSMLSGARGKPENTWGYCESPLVDGNHVICTPGGEQGAVVALEAATGKLVWQSKELTDPCSYSSTVIADFGGVKQYVVLTAKQLASVRASDGKLLWTAEVPVNEVAVIPTPIVTGNRVYTTCDYDAGCGLVEVKKDGDQFTAKVLYKNKTMSNHHGGVVLIDGKIYGWTGKTTSRGRWVCQDLETGESVWMEGRAAPAGAVMAAAGHLYCFTQDDGVLVCIEATPKGFKETGRFTIPERTEKQSILGKVWARPVISNGRLYLRDQDLLFCYDIKQDT</sequence>
<feature type="signal peptide" evidence="1">
    <location>
        <begin position="1"/>
        <end position="27"/>
    </location>
</feature>
<keyword evidence="1" id="KW-0732">Signal</keyword>
<dbReference type="AlphaFoldDB" id="A0A517PZ27"/>
<accession>A0A517PZ27</accession>
<feature type="domain" description="Pyrrolo-quinoline quinone repeat" evidence="2">
    <location>
        <begin position="95"/>
        <end position="356"/>
    </location>
</feature>
<evidence type="ECO:0000313" key="3">
    <source>
        <dbReference type="EMBL" id="QDT24639.1"/>
    </source>
</evidence>
<dbReference type="RefSeq" id="WP_145193491.1">
    <property type="nucleotide sequence ID" value="NZ_CP036266.1"/>
</dbReference>
<dbReference type="EMBL" id="CP036266">
    <property type="protein sequence ID" value="QDT24639.1"/>
    <property type="molecule type" value="Genomic_DNA"/>
</dbReference>
<dbReference type="Proteomes" id="UP000320421">
    <property type="component" value="Chromosome"/>
</dbReference>
<reference evidence="3 4" key="1">
    <citation type="submission" date="2019-02" db="EMBL/GenBank/DDBJ databases">
        <title>Deep-cultivation of Planctomycetes and their phenomic and genomic characterization uncovers novel biology.</title>
        <authorList>
            <person name="Wiegand S."/>
            <person name="Jogler M."/>
            <person name="Boedeker C."/>
            <person name="Pinto D."/>
            <person name="Vollmers J."/>
            <person name="Rivas-Marin E."/>
            <person name="Kohn T."/>
            <person name="Peeters S.H."/>
            <person name="Heuer A."/>
            <person name="Rast P."/>
            <person name="Oberbeckmann S."/>
            <person name="Bunk B."/>
            <person name="Jeske O."/>
            <person name="Meyerdierks A."/>
            <person name="Storesund J.E."/>
            <person name="Kallscheuer N."/>
            <person name="Luecker S."/>
            <person name="Lage O.M."/>
            <person name="Pohl T."/>
            <person name="Merkel B.J."/>
            <person name="Hornburger P."/>
            <person name="Mueller R.-W."/>
            <person name="Bruemmer F."/>
            <person name="Labrenz M."/>
            <person name="Spormann A.M."/>
            <person name="Op den Camp H."/>
            <person name="Overmann J."/>
            <person name="Amann R."/>
            <person name="Jetten M.S.M."/>
            <person name="Mascher T."/>
            <person name="Medema M.H."/>
            <person name="Devos D.P."/>
            <person name="Kaster A.-K."/>
            <person name="Ovreas L."/>
            <person name="Rohde M."/>
            <person name="Galperin M.Y."/>
            <person name="Jogler C."/>
        </authorList>
    </citation>
    <scope>NUCLEOTIDE SEQUENCE [LARGE SCALE GENOMIC DNA]</scope>
    <source>
        <strain evidence="3 4">HG66A1</strain>
    </source>
</reference>
<dbReference type="InterPro" id="IPR011047">
    <property type="entry name" value="Quinoprotein_ADH-like_sf"/>
</dbReference>
<evidence type="ECO:0000256" key="1">
    <source>
        <dbReference type="SAM" id="SignalP"/>
    </source>
</evidence>